<accession>A0A923SQV9</accession>
<sequence length="281" mass="31891">MERILIFSQQKLLITQISDAISKLEPESELLCFTDPIDSLSFTAESPSLSGAVIDIDSDACSSLRFLKVFHTLDSSLPVIFLSKSGKYAVESFQYGAVDYLNSPFSMQRLREALDKLKEKHTTKNIRRVYIKTFGSFEIFVGDTPISWKNSKTKELLAFLIDSRGAEVSSDAIKQTLWPDVDEKKASSNYHTTLHNLRKKLASNGLEHLLLGSRGSQRVDTSIFDCDLYDFERCAEDGSPAACRQAFSLYKGRYLENNAYPWSHFTKLRIDIQFEQLCHNV</sequence>
<dbReference type="PROSITE" id="PS50110">
    <property type="entry name" value="RESPONSE_REGULATORY"/>
    <property type="match status" value="1"/>
</dbReference>
<dbReference type="InterPro" id="IPR001789">
    <property type="entry name" value="Sig_transdc_resp-reg_receiver"/>
</dbReference>
<dbReference type="InterPro" id="IPR036388">
    <property type="entry name" value="WH-like_DNA-bd_sf"/>
</dbReference>
<dbReference type="AlphaFoldDB" id="A0A923SQV9"/>
<dbReference type="GO" id="GO:0003677">
    <property type="term" value="F:DNA binding"/>
    <property type="evidence" value="ECO:0007669"/>
    <property type="project" value="UniProtKB-KW"/>
</dbReference>
<dbReference type="InterPro" id="IPR016032">
    <property type="entry name" value="Sig_transdc_resp-reg_C-effctor"/>
</dbReference>
<keyword evidence="4" id="KW-0597">Phosphoprotein</keyword>
<dbReference type="Gene3D" id="1.10.10.10">
    <property type="entry name" value="Winged helix-like DNA-binding domain superfamily/Winged helix DNA-binding domain"/>
    <property type="match status" value="1"/>
</dbReference>
<dbReference type="InterPro" id="IPR011006">
    <property type="entry name" value="CheY-like_superfamily"/>
</dbReference>
<dbReference type="SUPFAM" id="SSF46894">
    <property type="entry name" value="C-terminal effector domain of the bipartite response regulators"/>
    <property type="match status" value="1"/>
</dbReference>
<dbReference type="Gene3D" id="3.40.50.2300">
    <property type="match status" value="1"/>
</dbReference>
<dbReference type="RefSeq" id="WP_187303123.1">
    <property type="nucleotide sequence ID" value="NZ_CBCTON010000012.1"/>
</dbReference>
<comment type="caution">
    <text evidence="6">The sequence shown here is derived from an EMBL/GenBank/DDBJ whole genome shotgun (WGS) entry which is preliminary data.</text>
</comment>
<keyword evidence="2" id="KW-0238">DNA-binding</keyword>
<feature type="domain" description="Response regulatory" evidence="5">
    <location>
        <begin position="3"/>
        <end position="118"/>
    </location>
</feature>
<dbReference type="EMBL" id="JACRYT010000008">
    <property type="protein sequence ID" value="MBC6680021.1"/>
    <property type="molecule type" value="Genomic_DNA"/>
</dbReference>
<evidence type="ECO:0000256" key="4">
    <source>
        <dbReference type="PROSITE-ProRule" id="PRU00169"/>
    </source>
</evidence>
<evidence type="ECO:0000259" key="5">
    <source>
        <dbReference type="PROSITE" id="PS50110"/>
    </source>
</evidence>
<evidence type="ECO:0000313" key="7">
    <source>
        <dbReference type="Proteomes" id="UP000602647"/>
    </source>
</evidence>
<evidence type="ECO:0000313" key="6">
    <source>
        <dbReference type="EMBL" id="MBC6680021.1"/>
    </source>
</evidence>
<dbReference type="InterPro" id="IPR051677">
    <property type="entry name" value="AfsR-DnrI-RedD_regulator"/>
</dbReference>
<feature type="modified residue" description="4-aspartylphosphate" evidence="4">
    <location>
        <position position="55"/>
    </location>
</feature>
<reference evidence="6" key="1">
    <citation type="submission" date="2020-08" db="EMBL/GenBank/DDBJ databases">
        <title>Genome public.</title>
        <authorList>
            <person name="Liu C."/>
            <person name="Sun Q."/>
        </authorList>
    </citation>
    <scope>NUCLEOTIDE SEQUENCE</scope>
    <source>
        <strain evidence="6">BX12</strain>
    </source>
</reference>
<dbReference type="GO" id="GO:0000160">
    <property type="term" value="P:phosphorelay signal transduction system"/>
    <property type="evidence" value="ECO:0007669"/>
    <property type="project" value="InterPro"/>
</dbReference>
<protein>
    <recommendedName>
        <fullName evidence="1">Stage 0 sporulation protein A homolog</fullName>
    </recommendedName>
</protein>
<dbReference type="GO" id="GO:0006355">
    <property type="term" value="P:regulation of DNA-templated transcription"/>
    <property type="evidence" value="ECO:0007669"/>
    <property type="project" value="InterPro"/>
</dbReference>
<dbReference type="Proteomes" id="UP000602647">
    <property type="component" value="Unassembled WGS sequence"/>
</dbReference>
<organism evidence="6 7">
    <name type="scientific">Zhenpiania hominis</name>
    <dbReference type="NCBI Taxonomy" id="2763644"/>
    <lineage>
        <taxon>Bacteria</taxon>
        <taxon>Bacillati</taxon>
        <taxon>Bacillota</taxon>
        <taxon>Clostridia</taxon>
        <taxon>Peptostreptococcales</taxon>
        <taxon>Anaerovoracaceae</taxon>
        <taxon>Zhenpiania</taxon>
    </lineage>
</organism>
<comment type="function">
    <text evidence="3">May play the central regulatory role in sporulation. It may be an element of the effector pathway responsible for the activation of sporulation genes in response to nutritional stress. Spo0A may act in concert with spo0H (a sigma factor) to control the expression of some genes that are critical to the sporulation process.</text>
</comment>
<name>A0A923SQV9_9FIRM</name>
<gene>
    <name evidence="6" type="ORF">H9L42_09275</name>
</gene>
<keyword evidence="7" id="KW-1185">Reference proteome</keyword>
<proteinExistence type="predicted"/>
<dbReference type="PANTHER" id="PTHR35807">
    <property type="entry name" value="TRANSCRIPTIONAL REGULATOR REDD-RELATED"/>
    <property type="match status" value="1"/>
</dbReference>
<evidence type="ECO:0000256" key="3">
    <source>
        <dbReference type="ARBA" id="ARBA00024867"/>
    </source>
</evidence>
<dbReference type="SUPFAM" id="SSF52172">
    <property type="entry name" value="CheY-like"/>
    <property type="match status" value="1"/>
</dbReference>
<evidence type="ECO:0000256" key="1">
    <source>
        <dbReference type="ARBA" id="ARBA00018672"/>
    </source>
</evidence>
<evidence type="ECO:0000256" key="2">
    <source>
        <dbReference type="ARBA" id="ARBA00023125"/>
    </source>
</evidence>